<gene>
    <name evidence="3" type="ORF">IC620_12200</name>
</gene>
<comment type="caution">
    <text evidence="3">The sequence shown here is derived from an EMBL/GenBank/DDBJ whole genome shotgun (WGS) entry which is preliminary data.</text>
</comment>
<evidence type="ECO:0000256" key="1">
    <source>
        <dbReference type="SAM" id="MobiDB-lite"/>
    </source>
</evidence>
<dbReference type="Pfam" id="PF00092">
    <property type="entry name" value="VWA"/>
    <property type="match status" value="1"/>
</dbReference>
<feature type="domain" description="VWFA" evidence="2">
    <location>
        <begin position="128"/>
        <end position="314"/>
    </location>
</feature>
<reference evidence="3" key="1">
    <citation type="submission" date="2020-09" db="EMBL/GenBank/DDBJ databases">
        <title>A novel bacterium of genus Hazenella, isolated from South China Sea.</title>
        <authorList>
            <person name="Huang H."/>
            <person name="Mo K."/>
            <person name="Hu Y."/>
        </authorList>
    </citation>
    <scope>NUCLEOTIDE SEQUENCE</scope>
    <source>
        <strain evidence="3">IB182357</strain>
    </source>
</reference>
<dbReference type="PROSITE" id="PS51257">
    <property type="entry name" value="PROKAR_LIPOPROTEIN"/>
    <property type="match status" value="1"/>
</dbReference>
<proteinExistence type="predicted"/>
<dbReference type="RefSeq" id="WP_191140889.1">
    <property type="nucleotide sequence ID" value="NZ_JACXAG020000009.1"/>
</dbReference>
<dbReference type="InterPro" id="IPR002035">
    <property type="entry name" value="VWF_A"/>
</dbReference>
<name>A0A926NA88_9BACL</name>
<dbReference type="SMART" id="SM00327">
    <property type="entry name" value="VWA"/>
    <property type="match status" value="1"/>
</dbReference>
<keyword evidence="4" id="KW-1185">Reference proteome</keyword>
<dbReference type="Gene3D" id="3.40.50.410">
    <property type="entry name" value="von Willebrand factor, type A domain"/>
    <property type="match status" value="1"/>
</dbReference>
<dbReference type="InterPro" id="IPR036465">
    <property type="entry name" value="vWFA_dom_sf"/>
</dbReference>
<accession>A0A926NA88</accession>
<evidence type="ECO:0000313" key="4">
    <source>
        <dbReference type="Proteomes" id="UP000661691"/>
    </source>
</evidence>
<evidence type="ECO:0000259" key="2">
    <source>
        <dbReference type="PROSITE" id="PS50234"/>
    </source>
</evidence>
<dbReference type="SUPFAM" id="SSF53300">
    <property type="entry name" value="vWA-like"/>
    <property type="match status" value="1"/>
</dbReference>
<organism evidence="3 4">
    <name type="scientific">Polycladospora coralii</name>
    <dbReference type="NCBI Taxonomy" id="2771432"/>
    <lineage>
        <taxon>Bacteria</taxon>
        <taxon>Bacillati</taxon>
        <taxon>Bacillota</taxon>
        <taxon>Bacilli</taxon>
        <taxon>Bacillales</taxon>
        <taxon>Thermoactinomycetaceae</taxon>
        <taxon>Polycladospora</taxon>
    </lineage>
</organism>
<sequence>MWQRGIAIAVAITMLTGCSVLLGSDATNDGGTKEIVIGKDAKGMLQEGPGQFAGDQYDKEKVEQALKQLPKDLSTEEAYAKLIPLLAEDYGPVEKKIDAFDPKIQVNTSKPGGVEAPQATAVSAQSLKVEILLDASGSMRKKLNGKTKMEWAKESIEKFVASLPKETQVGLRVYGHKGGNQESQKEASCKSNELIYGMEVLQQDAFKQALAPVQPTGFTPLAAAIESAQADFVGGESKNVVYIVSDGEETCDGDPVAMAKALHESNIEAVVNIIGFNVDDAGQAELREVAASGGGEYIEANSEADLKKYFADEYIRLKKEWLEWRKKSEKSVDQQDTNNELGLHELIQEEAIGLVEAEYTHLKKAAQFLREAGIMKDDTGVYGKIADRKKKLKNYFIDRDNQIEEAISKEEKEKIKQIRETEQQKQDDLDKEIDGN</sequence>
<dbReference type="Proteomes" id="UP000661691">
    <property type="component" value="Unassembled WGS sequence"/>
</dbReference>
<protein>
    <submittedName>
        <fullName evidence="3">VWA domain-containing protein</fullName>
    </submittedName>
</protein>
<dbReference type="EMBL" id="JACXAH010000018">
    <property type="protein sequence ID" value="MBD1373116.1"/>
    <property type="molecule type" value="Genomic_DNA"/>
</dbReference>
<dbReference type="PROSITE" id="PS50234">
    <property type="entry name" value="VWFA"/>
    <property type="match status" value="1"/>
</dbReference>
<feature type="region of interest" description="Disordered" evidence="1">
    <location>
        <begin position="412"/>
        <end position="436"/>
    </location>
</feature>
<dbReference type="AlphaFoldDB" id="A0A926NA88"/>
<evidence type="ECO:0000313" key="3">
    <source>
        <dbReference type="EMBL" id="MBD1373116.1"/>
    </source>
</evidence>